<protein>
    <submittedName>
        <fullName evidence="2">Uncharacterized protein</fullName>
    </submittedName>
</protein>
<evidence type="ECO:0000256" key="1">
    <source>
        <dbReference type="ARBA" id="ARBA00009589"/>
    </source>
</evidence>
<comment type="similarity">
    <text evidence="1">Belongs to the 5'(3')-deoxyribonucleotidase family.</text>
</comment>
<accession>A0A7G9T5I8</accession>
<dbReference type="AlphaFoldDB" id="A0A7G9T5I8"/>
<dbReference type="KEGG" id="wdi:H9L19_00190"/>
<dbReference type="Pfam" id="PF06941">
    <property type="entry name" value="NT5C"/>
    <property type="match status" value="1"/>
</dbReference>
<dbReference type="PANTHER" id="PTHR16504:SF4">
    <property type="entry name" value="5'(3')-DEOXYRIBONUCLEOTIDASE"/>
    <property type="match status" value="1"/>
</dbReference>
<dbReference type="InterPro" id="IPR036412">
    <property type="entry name" value="HAD-like_sf"/>
</dbReference>
<dbReference type="InterPro" id="IPR023214">
    <property type="entry name" value="HAD_sf"/>
</dbReference>
<keyword evidence="3" id="KW-1185">Reference proteome</keyword>
<proteinExistence type="inferred from homology"/>
<dbReference type="GO" id="GO:0009223">
    <property type="term" value="P:pyrimidine deoxyribonucleotide catabolic process"/>
    <property type="evidence" value="ECO:0007669"/>
    <property type="project" value="TreeGrafter"/>
</dbReference>
<reference evidence="2 3" key="1">
    <citation type="submission" date="2020-08" db="EMBL/GenBank/DDBJ databases">
        <title>Genome sequence of Weissella diestrammenae KACC 16890T.</title>
        <authorList>
            <person name="Hyun D.-W."/>
            <person name="Bae J.-W."/>
        </authorList>
    </citation>
    <scope>NUCLEOTIDE SEQUENCE [LARGE SCALE GENOMIC DNA]</scope>
    <source>
        <strain evidence="2 3">KACC 16890</strain>
    </source>
</reference>
<dbReference type="RefSeq" id="WP_187529197.1">
    <property type="nucleotide sequence ID" value="NZ_CP060724.1"/>
</dbReference>
<dbReference type="GO" id="GO:0008253">
    <property type="term" value="F:5'-nucleotidase activity"/>
    <property type="evidence" value="ECO:0007669"/>
    <property type="project" value="InterPro"/>
</dbReference>
<evidence type="ECO:0000313" key="2">
    <source>
        <dbReference type="EMBL" id="QNN75363.1"/>
    </source>
</evidence>
<dbReference type="SUPFAM" id="SSF56784">
    <property type="entry name" value="HAD-like"/>
    <property type="match status" value="1"/>
</dbReference>
<sequence>MGNKPKLFLDMDNMLVDTLPVLNRVVDRIADYGVKKPDQIPGIFKHLVPIEGAVQGVNQLSQVFEMYILSTAPWENPSAWTDKIDWLTEYFGNDEHSPFYKRVVMTHQKGVARANGGILIDDRPYHGAAEWDDMNSGTAWIQYAHDEKMTWQAEGQLVSLLLATAKIFEQEKMSEREALEKANASFQLDLHGPVDMFETSTWEDKPKLK</sequence>
<evidence type="ECO:0000313" key="3">
    <source>
        <dbReference type="Proteomes" id="UP000515800"/>
    </source>
</evidence>
<dbReference type="PANTHER" id="PTHR16504">
    <property type="entry name" value="5'(3')-DEOXYRIBONUCLEOTIDASE"/>
    <property type="match status" value="1"/>
</dbReference>
<name>A0A7G9T5I8_9LACO</name>
<organism evidence="2 3">
    <name type="scientific">Weissella diestrammenae</name>
    <dbReference type="NCBI Taxonomy" id="1162633"/>
    <lineage>
        <taxon>Bacteria</taxon>
        <taxon>Bacillati</taxon>
        <taxon>Bacillota</taxon>
        <taxon>Bacilli</taxon>
        <taxon>Lactobacillales</taxon>
        <taxon>Lactobacillaceae</taxon>
        <taxon>Weissella</taxon>
    </lineage>
</organism>
<dbReference type="InterPro" id="IPR010708">
    <property type="entry name" value="5'(3')-deoxyribonucleotidase"/>
</dbReference>
<dbReference type="EMBL" id="CP060724">
    <property type="protein sequence ID" value="QNN75363.1"/>
    <property type="molecule type" value="Genomic_DNA"/>
</dbReference>
<gene>
    <name evidence="2" type="ORF">H9L19_00190</name>
</gene>
<dbReference type="Proteomes" id="UP000515800">
    <property type="component" value="Chromosome"/>
</dbReference>
<dbReference type="Gene3D" id="3.40.50.1000">
    <property type="entry name" value="HAD superfamily/HAD-like"/>
    <property type="match status" value="1"/>
</dbReference>